<organism evidence="2 3">
    <name type="scientific">Aureobasidium melanogenum</name>
    <name type="common">Aureobasidium pullulans var. melanogenum</name>
    <dbReference type="NCBI Taxonomy" id="46634"/>
    <lineage>
        <taxon>Eukaryota</taxon>
        <taxon>Fungi</taxon>
        <taxon>Dikarya</taxon>
        <taxon>Ascomycota</taxon>
        <taxon>Pezizomycotina</taxon>
        <taxon>Dothideomycetes</taxon>
        <taxon>Dothideomycetidae</taxon>
        <taxon>Dothideales</taxon>
        <taxon>Saccotheciaceae</taxon>
        <taxon>Aureobasidium</taxon>
    </lineage>
</organism>
<reference evidence="2" key="2">
    <citation type="submission" date="2021-08" db="EMBL/GenBank/DDBJ databases">
        <authorList>
            <person name="Gostincar C."/>
            <person name="Sun X."/>
            <person name="Song Z."/>
            <person name="Gunde-Cimerman N."/>
        </authorList>
    </citation>
    <scope>NUCLEOTIDE SEQUENCE</scope>
    <source>
        <strain evidence="2">EXF-8016</strain>
    </source>
</reference>
<feature type="compositionally biased region" description="Basic and acidic residues" evidence="1">
    <location>
        <begin position="217"/>
        <end position="262"/>
    </location>
</feature>
<proteinExistence type="predicted"/>
<gene>
    <name evidence="2" type="ORF">KCV03_g6579</name>
</gene>
<comment type="caution">
    <text evidence="2">The sequence shown here is derived from an EMBL/GenBank/DDBJ whole genome shotgun (WGS) entry which is preliminary data.</text>
</comment>
<reference evidence="2" key="1">
    <citation type="journal article" date="2021" name="J Fungi (Basel)">
        <title>Virulence traits and population genomics of the black yeast Aureobasidium melanogenum.</title>
        <authorList>
            <person name="Cernosa A."/>
            <person name="Sun X."/>
            <person name="Gostincar C."/>
            <person name="Fang C."/>
            <person name="Gunde-Cimerman N."/>
            <person name="Song Z."/>
        </authorList>
    </citation>
    <scope>NUCLEOTIDE SEQUENCE</scope>
    <source>
        <strain evidence="2">EXF-8016</strain>
    </source>
</reference>
<feature type="non-terminal residue" evidence="2">
    <location>
        <position position="1"/>
    </location>
</feature>
<evidence type="ECO:0000313" key="3">
    <source>
        <dbReference type="Proteomes" id="UP000767238"/>
    </source>
</evidence>
<evidence type="ECO:0000313" key="2">
    <source>
        <dbReference type="EMBL" id="KAH0218413.1"/>
    </source>
</evidence>
<feature type="region of interest" description="Disordered" evidence="1">
    <location>
        <begin position="307"/>
        <end position="343"/>
    </location>
</feature>
<dbReference type="AlphaFoldDB" id="A0A9P8GC97"/>
<dbReference type="Proteomes" id="UP000767238">
    <property type="component" value="Unassembled WGS sequence"/>
</dbReference>
<name>A0A9P8GC97_AURME</name>
<evidence type="ECO:0000256" key="1">
    <source>
        <dbReference type="SAM" id="MobiDB-lite"/>
    </source>
</evidence>
<protein>
    <submittedName>
        <fullName evidence="2">Uncharacterized protein</fullName>
    </submittedName>
</protein>
<accession>A0A9P8GC97</accession>
<dbReference type="EMBL" id="JAHFYH010000049">
    <property type="protein sequence ID" value="KAH0218413.1"/>
    <property type="molecule type" value="Genomic_DNA"/>
</dbReference>
<feature type="region of interest" description="Disordered" evidence="1">
    <location>
        <begin position="197"/>
        <end position="262"/>
    </location>
</feature>
<feature type="non-terminal residue" evidence="2">
    <location>
        <position position="575"/>
    </location>
</feature>
<dbReference type="OrthoDB" id="3875218at2759"/>
<sequence length="575" mass="63802">LASKPATEATSVLSFSTICTTSTAPLQQLQYAPQAATALHLVSLLYCYSLHTAPIQHIQTAPQAATALHVTFYTGHTASPAPVQHTQIASQAATALTCAFSSVVTAATAQFSTSGLLLLPPRHLIPTGQGTRPGTSSRLSLSVKVTIHLATFQQSIRPTATPWPSRSAGILLPTRLADKPCSPACLYPTFDAAAPVQQDAPANTKAASNSVPRKRKGRDEQEHKDDQLIQPPEKKSRNEKGIERKKQKADDKKYRNDLKQERDEIVSRLSEMGHKMVPNGAEQAEFDQLITSLTDLDRQIDRTTEEDINYYSMRPERGPRNSPAKKRFGDWKEGPGGGASPSNVSYTVMKYVSSIELEDLDQSKHALDISEIVIDPDLLRSKKKGKSKQKTKAEEMESIPGAIGQSSVEVQAKNTKTLTFSAGEFFKFLFHAVEDGQDITYLEKKYLNAPIKRPEKMIVIEEEDYELMKEWSVKYEVPAIVRRVHEIVGAQTRKTINKKYHERLVEWIFENLSAIRDDIRKDLEGSERLEGYDNFFSMLSTVILELASCDLALETGDAVPKETGDAQKEYGLEVD</sequence>